<proteinExistence type="predicted"/>
<organism evidence="1 2">
    <name type="scientific">Pleurodeles waltl</name>
    <name type="common">Iberian ribbed newt</name>
    <dbReference type="NCBI Taxonomy" id="8319"/>
    <lineage>
        <taxon>Eukaryota</taxon>
        <taxon>Metazoa</taxon>
        <taxon>Chordata</taxon>
        <taxon>Craniata</taxon>
        <taxon>Vertebrata</taxon>
        <taxon>Euteleostomi</taxon>
        <taxon>Amphibia</taxon>
        <taxon>Batrachia</taxon>
        <taxon>Caudata</taxon>
        <taxon>Salamandroidea</taxon>
        <taxon>Salamandridae</taxon>
        <taxon>Pleurodelinae</taxon>
        <taxon>Pleurodeles</taxon>
    </lineage>
</organism>
<keyword evidence="2" id="KW-1185">Reference proteome</keyword>
<accession>A0AAV7UTG4</accession>
<evidence type="ECO:0000313" key="2">
    <source>
        <dbReference type="Proteomes" id="UP001066276"/>
    </source>
</evidence>
<reference evidence="1" key="1">
    <citation type="journal article" date="2022" name="bioRxiv">
        <title>Sequencing and chromosome-scale assembly of the giantPleurodeles waltlgenome.</title>
        <authorList>
            <person name="Brown T."/>
            <person name="Elewa A."/>
            <person name="Iarovenko S."/>
            <person name="Subramanian E."/>
            <person name="Araus A.J."/>
            <person name="Petzold A."/>
            <person name="Susuki M."/>
            <person name="Suzuki K.-i.T."/>
            <person name="Hayashi T."/>
            <person name="Toyoda A."/>
            <person name="Oliveira C."/>
            <person name="Osipova E."/>
            <person name="Leigh N.D."/>
            <person name="Simon A."/>
            <person name="Yun M.H."/>
        </authorList>
    </citation>
    <scope>NUCLEOTIDE SEQUENCE</scope>
    <source>
        <strain evidence="1">20211129_DDA</strain>
        <tissue evidence="1">Liver</tissue>
    </source>
</reference>
<comment type="caution">
    <text evidence="1">The sequence shown here is derived from an EMBL/GenBank/DDBJ whole genome shotgun (WGS) entry which is preliminary data.</text>
</comment>
<dbReference type="Proteomes" id="UP001066276">
    <property type="component" value="Chromosome 2_2"/>
</dbReference>
<protein>
    <submittedName>
        <fullName evidence="1">Uncharacterized protein</fullName>
    </submittedName>
</protein>
<dbReference type="EMBL" id="JANPWB010000004">
    <property type="protein sequence ID" value="KAJ1192349.1"/>
    <property type="molecule type" value="Genomic_DNA"/>
</dbReference>
<sequence>MGSGRTWWRPDVVPNCRDTLEEGGGQAPLGPLRTGLVHESFSDGCGSAGGLCCGLLVSPGGVSHCLPQNRWPSGGPGAATNDWREIITGAWWRACCLVRPVVVVAEATDEPESGPAIEV</sequence>
<name>A0AAV7UTG4_PLEWA</name>
<dbReference type="AlphaFoldDB" id="A0AAV7UTG4"/>
<gene>
    <name evidence="1" type="ORF">NDU88_001659</name>
</gene>
<evidence type="ECO:0000313" key="1">
    <source>
        <dbReference type="EMBL" id="KAJ1192349.1"/>
    </source>
</evidence>